<evidence type="ECO:0000256" key="12">
    <source>
        <dbReference type="RuleBase" id="RU000382"/>
    </source>
</evidence>
<dbReference type="PANTHER" id="PTHR11999">
    <property type="entry name" value="GROUP II PYRIDOXAL-5-PHOSPHATE DECARBOXYLASE"/>
    <property type="match status" value="1"/>
</dbReference>
<dbReference type="EC" id="4.1.1.28" evidence="8"/>
<evidence type="ECO:0000256" key="10">
    <source>
        <dbReference type="ARBA" id="ARBA00041275"/>
    </source>
</evidence>
<keyword evidence="4" id="KW-0127">Catecholamine biosynthesis</keyword>
<dbReference type="GO" id="GO:0006520">
    <property type="term" value="P:amino acid metabolic process"/>
    <property type="evidence" value="ECO:0007669"/>
    <property type="project" value="InterPro"/>
</dbReference>
<dbReference type="InterPro" id="IPR015422">
    <property type="entry name" value="PyrdxlP-dep_Trfase_small"/>
</dbReference>
<dbReference type="GO" id="GO:0004058">
    <property type="term" value="F:aromatic-L-amino-acid decarboxylase activity"/>
    <property type="evidence" value="ECO:0007669"/>
    <property type="project" value="UniProtKB-EC"/>
</dbReference>
<comment type="subunit">
    <text evidence="3">Homodimer.</text>
</comment>
<dbReference type="GO" id="GO:0005737">
    <property type="term" value="C:cytoplasm"/>
    <property type="evidence" value="ECO:0007669"/>
    <property type="project" value="TreeGrafter"/>
</dbReference>
<dbReference type="Gene3D" id="1.20.1340.10">
    <property type="entry name" value="dopa decarboxylase, N-terminal domain"/>
    <property type="match status" value="1"/>
</dbReference>
<dbReference type="PANTHER" id="PTHR11999:SF167">
    <property type="entry name" value="AROMATIC-L-AMINO-ACID DECARBOXYLASE"/>
    <property type="match status" value="1"/>
</dbReference>
<dbReference type="GO" id="GO:0042423">
    <property type="term" value="P:catecholamine biosynthetic process"/>
    <property type="evidence" value="ECO:0007669"/>
    <property type="project" value="UniProtKB-KW"/>
</dbReference>
<evidence type="ECO:0000256" key="9">
    <source>
        <dbReference type="ARBA" id="ARBA00040968"/>
    </source>
</evidence>
<evidence type="ECO:0000256" key="7">
    <source>
        <dbReference type="ARBA" id="ARBA00023239"/>
    </source>
</evidence>
<evidence type="ECO:0000256" key="8">
    <source>
        <dbReference type="ARBA" id="ARBA00038886"/>
    </source>
</evidence>
<comment type="similarity">
    <text evidence="2 12">Belongs to the group II decarboxylase family.</text>
</comment>
<dbReference type="SUPFAM" id="SSF53383">
    <property type="entry name" value="PLP-dependent transferases"/>
    <property type="match status" value="1"/>
</dbReference>
<evidence type="ECO:0000256" key="2">
    <source>
        <dbReference type="ARBA" id="ARBA00009533"/>
    </source>
</evidence>
<dbReference type="PRINTS" id="PR00800">
    <property type="entry name" value="YHDCRBOXLASE"/>
</dbReference>
<protein>
    <recommendedName>
        <fullName evidence="9">Aromatic-L-amino-acid decarboxylase</fullName>
        <ecNumber evidence="8">4.1.1.28</ecNumber>
    </recommendedName>
    <alternativeName>
        <fullName evidence="10">DOPA decarboxylase</fullName>
    </alternativeName>
</protein>
<evidence type="ECO:0000313" key="14">
    <source>
        <dbReference type="WBParaSite" id="MBELARI_LOCUS5593"/>
    </source>
</evidence>
<dbReference type="Pfam" id="PF00282">
    <property type="entry name" value="Pyridoxal_deC"/>
    <property type="match status" value="1"/>
</dbReference>
<keyword evidence="5" id="KW-0210">Decarboxylase</keyword>
<keyword evidence="13" id="KW-1185">Reference proteome</keyword>
<name>A0AAF3J9U6_9BILA</name>
<keyword evidence="6 11" id="KW-0663">Pyridoxal phosphate</keyword>
<evidence type="ECO:0000256" key="11">
    <source>
        <dbReference type="PIRSR" id="PIRSR602129-50"/>
    </source>
</evidence>
<dbReference type="Gene3D" id="3.90.1150.10">
    <property type="entry name" value="Aspartate Aminotransferase, domain 1"/>
    <property type="match status" value="1"/>
</dbReference>
<dbReference type="AlphaFoldDB" id="A0AAF3J9U6"/>
<dbReference type="InterPro" id="IPR002129">
    <property type="entry name" value="PyrdxlP-dep_de-COase"/>
</dbReference>
<evidence type="ECO:0000256" key="6">
    <source>
        <dbReference type="ARBA" id="ARBA00022898"/>
    </source>
</evidence>
<evidence type="ECO:0000313" key="13">
    <source>
        <dbReference type="Proteomes" id="UP000887575"/>
    </source>
</evidence>
<evidence type="ECO:0000256" key="3">
    <source>
        <dbReference type="ARBA" id="ARBA00011738"/>
    </source>
</evidence>
<reference evidence="14" key="1">
    <citation type="submission" date="2024-02" db="UniProtKB">
        <authorList>
            <consortium name="WormBaseParasite"/>
        </authorList>
    </citation>
    <scope>IDENTIFICATION</scope>
</reference>
<evidence type="ECO:0000256" key="1">
    <source>
        <dbReference type="ARBA" id="ARBA00001933"/>
    </source>
</evidence>
<dbReference type="InterPro" id="IPR015421">
    <property type="entry name" value="PyrdxlP-dep_Trfase_major"/>
</dbReference>
<dbReference type="WBParaSite" id="MBELARI_LOCUS5593">
    <property type="protein sequence ID" value="MBELARI_LOCUS5593"/>
    <property type="gene ID" value="MBELARI_LOCUS5593"/>
</dbReference>
<feature type="modified residue" description="N6-(pyridoxal phosphate)lysine" evidence="11">
    <location>
        <position position="325"/>
    </location>
</feature>
<dbReference type="Proteomes" id="UP000887575">
    <property type="component" value="Unassembled WGS sequence"/>
</dbReference>
<proteinExistence type="inferred from homology"/>
<dbReference type="GO" id="GO:0019752">
    <property type="term" value="P:carboxylic acid metabolic process"/>
    <property type="evidence" value="ECO:0007669"/>
    <property type="project" value="InterPro"/>
</dbReference>
<dbReference type="Gene3D" id="3.40.640.10">
    <property type="entry name" value="Type I PLP-dependent aspartate aminotransferase-like (Major domain)"/>
    <property type="match status" value="1"/>
</dbReference>
<comment type="cofactor">
    <cofactor evidence="1 11 12">
        <name>pyridoxal 5'-phosphate</name>
        <dbReference type="ChEBI" id="CHEBI:597326"/>
    </cofactor>
</comment>
<dbReference type="GO" id="GO:0042427">
    <property type="term" value="P:serotonin biosynthetic process"/>
    <property type="evidence" value="ECO:0007669"/>
    <property type="project" value="TreeGrafter"/>
</dbReference>
<accession>A0AAF3J9U6</accession>
<keyword evidence="7 12" id="KW-0456">Lyase</keyword>
<dbReference type="InterPro" id="IPR015424">
    <property type="entry name" value="PyrdxlP-dep_Trfase"/>
</dbReference>
<evidence type="ECO:0000256" key="5">
    <source>
        <dbReference type="ARBA" id="ARBA00022793"/>
    </source>
</evidence>
<dbReference type="InterPro" id="IPR010977">
    <property type="entry name" value="Aromatic_deC"/>
</dbReference>
<dbReference type="GO" id="GO:0030170">
    <property type="term" value="F:pyridoxal phosphate binding"/>
    <property type="evidence" value="ECO:0007669"/>
    <property type="project" value="InterPro"/>
</dbReference>
<sequence>MDSKELVNRGTEILEMIANYWETQRDRFPQPDVLPNYLEALVPSSPPDSPESWETVLEDIEKAILPGHANWLHPNFYGYFPFAQSTPSLLADLLCGGLSGVGFTWKSSPVMSELEAVVLDWLVEALHLPEKWKHSHSGPGCGIIQSTSSDSTFIAFLAARARAVEWNLTGSENEPTDETEDDPEIFTHPLHSPKNFDKLIAYCSDQAHSAIFKAAMLSGVKVRKLKSERDAKLGNYAVTAKTFEEAIKKDRALGRTPFLFVATIGTTGTCGVDHVEDLVKTCQRERIWLHVDAAYAGSFLLCPEFSSYLGVGLDSVDSFNYNAHKSMMVNFDCSPMWFTDARSAVRYFNVDIDILRHEHQDKTIDFRHLQIALGRRFRSLKLWFVMRLIGVDKIGDSLRKRCAQATFFADLIEKSDLFEMFVPPHLGLVCFRLKNSTNEENEKLKKLIDEDRRLMITPSITHGDFYFRMAIGAQQTTDEDLRSAFQILTQLAQV</sequence>
<organism evidence="13 14">
    <name type="scientific">Mesorhabditis belari</name>
    <dbReference type="NCBI Taxonomy" id="2138241"/>
    <lineage>
        <taxon>Eukaryota</taxon>
        <taxon>Metazoa</taxon>
        <taxon>Ecdysozoa</taxon>
        <taxon>Nematoda</taxon>
        <taxon>Chromadorea</taxon>
        <taxon>Rhabditida</taxon>
        <taxon>Rhabditina</taxon>
        <taxon>Rhabditomorpha</taxon>
        <taxon>Rhabditoidea</taxon>
        <taxon>Rhabditidae</taxon>
        <taxon>Mesorhabditinae</taxon>
        <taxon>Mesorhabditis</taxon>
    </lineage>
</organism>
<evidence type="ECO:0000256" key="4">
    <source>
        <dbReference type="ARBA" id="ARBA00022584"/>
    </source>
</evidence>